<gene>
    <name evidence="2" type="ORF">ACH5RR_002594</name>
</gene>
<evidence type="ECO:0000256" key="1">
    <source>
        <dbReference type="SAM" id="Phobius"/>
    </source>
</evidence>
<feature type="transmembrane region" description="Helical" evidence="1">
    <location>
        <begin position="29"/>
        <end position="49"/>
    </location>
</feature>
<keyword evidence="1" id="KW-1133">Transmembrane helix</keyword>
<keyword evidence="1" id="KW-0812">Transmembrane</keyword>
<sequence length="70" mass="7909">KRESGPSPRCSTMPLRWDPPRPETCEGQIGFLLLLAHLIPLAFGCFSYLRFLSILQLVLHLEVHKTPPAL</sequence>
<comment type="caution">
    <text evidence="2">The sequence shown here is derived from an EMBL/GenBank/DDBJ whole genome shotgun (WGS) entry which is preliminary data.</text>
</comment>
<evidence type="ECO:0000313" key="3">
    <source>
        <dbReference type="Proteomes" id="UP001630127"/>
    </source>
</evidence>
<dbReference type="AlphaFoldDB" id="A0ABD3ASJ0"/>
<keyword evidence="3" id="KW-1185">Reference proteome</keyword>
<protein>
    <submittedName>
        <fullName evidence="2">Uncharacterized protein</fullName>
    </submittedName>
</protein>
<dbReference type="Proteomes" id="UP001630127">
    <property type="component" value="Unassembled WGS sequence"/>
</dbReference>
<reference evidence="2 3" key="1">
    <citation type="submission" date="2024-11" db="EMBL/GenBank/DDBJ databases">
        <title>A near-complete genome assembly of Cinchona calisaya.</title>
        <authorList>
            <person name="Lian D.C."/>
            <person name="Zhao X.W."/>
            <person name="Wei L."/>
        </authorList>
    </citation>
    <scope>NUCLEOTIDE SEQUENCE [LARGE SCALE GENOMIC DNA]</scope>
    <source>
        <tissue evidence="2">Nenye</tissue>
    </source>
</reference>
<proteinExistence type="predicted"/>
<keyword evidence="1" id="KW-0472">Membrane</keyword>
<accession>A0ABD3ASJ0</accession>
<organism evidence="2 3">
    <name type="scientific">Cinchona calisaya</name>
    <dbReference type="NCBI Taxonomy" id="153742"/>
    <lineage>
        <taxon>Eukaryota</taxon>
        <taxon>Viridiplantae</taxon>
        <taxon>Streptophyta</taxon>
        <taxon>Embryophyta</taxon>
        <taxon>Tracheophyta</taxon>
        <taxon>Spermatophyta</taxon>
        <taxon>Magnoliopsida</taxon>
        <taxon>eudicotyledons</taxon>
        <taxon>Gunneridae</taxon>
        <taxon>Pentapetalae</taxon>
        <taxon>asterids</taxon>
        <taxon>lamiids</taxon>
        <taxon>Gentianales</taxon>
        <taxon>Rubiaceae</taxon>
        <taxon>Cinchonoideae</taxon>
        <taxon>Cinchoneae</taxon>
        <taxon>Cinchona</taxon>
    </lineage>
</organism>
<feature type="non-terminal residue" evidence="2">
    <location>
        <position position="1"/>
    </location>
</feature>
<name>A0ABD3ASJ0_9GENT</name>
<dbReference type="EMBL" id="JBJUIK010000002">
    <property type="protein sequence ID" value="KAL3534133.1"/>
    <property type="molecule type" value="Genomic_DNA"/>
</dbReference>
<evidence type="ECO:0000313" key="2">
    <source>
        <dbReference type="EMBL" id="KAL3534133.1"/>
    </source>
</evidence>